<name>A0A7G8Q903_9GAMM</name>
<reference evidence="1 2" key="1">
    <citation type="submission" date="2020-08" db="EMBL/GenBank/DDBJ databases">
        <title>Dyella sp. G9 isolated from forest soil.</title>
        <authorList>
            <person name="Fu J."/>
            <person name="Qiu L."/>
        </authorList>
    </citation>
    <scope>NUCLEOTIDE SEQUENCE [LARGE SCALE GENOMIC DNA]</scope>
    <source>
        <strain evidence="1 2">G9</strain>
    </source>
</reference>
<dbReference type="EMBL" id="CP060412">
    <property type="protein sequence ID" value="QNK03261.1"/>
    <property type="molecule type" value="Genomic_DNA"/>
</dbReference>
<dbReference type="Proteomes" id="UP000515873">
    <property type="component" value="Chromosome"/>
</dbReference>
<proteinExistence type="predicted"/>
<accession>A0A7G8Q903</accession>
<organism evidence="1 2">
    <name type="scientific">Dyella telluris</name>
    <dbReference type="NCBI Taxonomy" id="2763498"/>
    <lineage>
        <taxon>Bacteria</taxon>
        <taxon>Pseudomonadati</taxon>
        <taxon>Pseudomonadota</taxon>
        <taxon>Gammaproteobacteria</taxon>
        <taxon>Lysobacterales</taxon>
        <taxon>Rhodanobacteraceae</taxon>
        <taxon>Dyella</taxon>
    </lineage>
</organism>
<evidence type="ECO:0000313" key="2">
    <source>
        <dbReference type="Proteomes" id="UP000515873"/>
    </source>
</evidence>
<keyword evidence="2" id="KW-1185">Reference proteome</keyword>
<gene>
    <name evidence="1" type="ORF">H8F01_09225</name>
</gene>
<dbReference type="Pfam" id="PF16142">
    <property type="entry name" value="DUF4850"/>
    <property type="match status" value="1"/>
</dbReference>
<protein>
    <submittedName>
        <fullName evidence="1">DUF4850 domain-containing protein</fullName>
    </submittedName>
</protein>
<evidence type="ECO:0000313" key="1">
    <source>
        <dbReference type="EMBL" id="QNK03261.1"/>
    </source>
</evidence>
<sequence>MRALIRGVLAATMIVWAWIFCAQASLATEVRELPGAPESRSAAGADYVLRSVPFAGQTVTLLDLHAGGHDWTRPDAAKLPALPAASPASMKEPVQWFYGAEAGWMAVPAGWQVQRAAIGADGGTQYVFTAPDGASGGWVSYDVLPVCVGCILADANGLLPNAGEQLAELGSPAFDLGQTNPVISWQSRPDDCTLLFRYRSGGFTVRAAVQSSVAIAATGSAQRGALALAEVYAALPASKSSTADFMVASFRQAFPACRSPNGWPG</sequence>
<dbReference type="AlphaFoldDB" id="A0A7G8Q903"/>
<dbReference type="KEGG" id="dtl:H8F01_09225"/>
<dbReference type="InterPro" id="IPR032322">
    <property type="entry name" value="DUF4850"/>
</dbReference>
<dbReference type="RefSeq" id="WP_187058731.1">
    <property type="nucleotide sequence ID" value="NZ_CP060412.1"/>
</dbReference>